<sequence>MAQCPSGAAKLFVLLMIVGSTAVACVDARKMLETRTMDLERWRNALVSSSLNPSLFLSTLPKGSMWVSSPSRKGHMAAIREELTARNLASLDRVLQSVPSPGIGH</sequence>
<evidence type="ECO:0000313" key="2">
    <source>
        <dbReference type="Proteomes" id="UP001057402"/>
    </source>
</evidence>
<comment type="caution">
    <text evidence="1">The sequence shown here is derived from an EMBL/GenBank/DDBJ whole genome shotgun (WGS) entry which is preliminary data.</text>
</comment>
<protein>
    <submittedName>
        <fullName evidence="1">Uncharacterized protein</fullName>
    </submittedName>
</protein>
<gene>
    <name evidence="1" type="ORF">MLD38_021189</name>
</gene>
<keyword evidence="2" id="KW-1185">Reference proteome</keyword>
<accession>A0ACB9QJ58</accession>
<name>A0ACB9QJ58_9MYRT</name>
<dbReference type="EMBL" id="CM042885">
    <property type="protein sequence ID" value="KAI4365179.1"/>
    <property type="molecule type" value="Genomic_DNA"/>
</dbReference>
<dbReference type="Proteomes" id="UP001057402">
    <property type="component" value="Chromosome 6"/>
</dbReference>
<evidence type="ECO:0000313" key="1">
    <source>
        <dbReference type="EMBL" id="KAI4365179.1"/>
    </source>
</evidence>
<reference evidence="2" key="1">
    <citation type="journal article" date="2023" name="Front. Plant Sci.">
        <title>Chromosomal-level genome assembly of Melastoma candidum provides insights into trichome evolution.</title>
        <authorList>
            <person name="Zhong Y."/>
            <person name="Wu W."/>
            <person name="Sun C."/>
            <person name="Zou P."/>
            <person name="Liu Y."/>
            <person name="Dai S."/>
            <person name="Zhou R."/>
        </authorList>
    </citation>
    <scope>NUCLEOTIDE SEQUENCE [LARGE SCALE GENOMIC DNA]</scope>
</reference>
<organism evidence="1 2">
    <name type="scientific">Melastoma candidum</name>
    <dbReference type="NCBI Taxonomy" id="119954"/>
    <lineage>
        <taxon>Eukaryota</taxon>
        <taxon>Viridiplantae</taxon>
        <taxon>Streptophyta</taxon>
        <taxon>Embryophyta</taxon>
        <taxon>Tracheophyta</taxon>
        <taxon>Spermatophyta</taxon>
        <taxon>Magnoliopsida</taxon>
        <taxon>eudicotyledons</taxon>
        <taxon>Gunneridae</taxon>
        <taxon>Pentapetalae</taxon>
        <taxon>rosids</taxon>
        <taxon>malvids</taxon>
        <taxon>Myrtales</taxon>
        <taxon>Melastomataceae</taxon>
        <taxon>Melastomatoideae</taxon>
        <taxon>Melastomateae</taxon>
        <taxon>Melastoma</taxon>
    </lineage>
</organism>
<proteinExistence type="predicted"/>